<name>A0A9P6YID6_RHIOR</name>
<protein>
    <recommendedName>
        <fullName evidence="4">Wax synthase domain-containing protein</fullName>
    </recommendedName>
</protein>
<feature type="transmembrane region" description="Helical" evidence="1">
    <location>
        <begin position="317"/>
        <end position="335"/>
    </location>
</feature>
<comment type="caution">
    <text evidence="2">The sequence shown here is derived from an EMBL/GenBank/DDBJ whole genome shotgun (WGS) entry which is preliminary data.</text>
</comment>
<reference evidence="2" key="1">
    <citation type="journal article" date="2020" name="Microb. Genom.">
        <title>Genetic diversity of clinical and environmental Mucorales isolates obtained from an investigation of mucormycosis cases among solid organ transplant recipients.</title>
        <authorList>
            <person name="Nguyen M.H."/>
            <person name="Kaul D."/>
            <person name="Muto C."/>
            <person name="Cheng S.J."/>
            <person name="Richter R.A."/>
            <person name="Bruno V.M."/>
            <person name="Liu G."/>
            <person name="Beyhan S."/>
            <person name="Sundermann A.J."/>
            <person name="Mounaud S."/>
            <person name="Pasculle A.W."/>
            <person name="Nierman W.C."/>
            <person name="Driscoll E."/>
            <person name="Cumbie R."/>
            <person name="Clancy C.J."/>
            <person name="Dupont C.L."/>
        </authorList>
    </citation>
    <scope>NUCLEOTIDE SEQUENCE</scope>
    <source>
        <strain evidence="2">GL16</strain>
    </source>
</reference>
<dbReference type="PANTHER" id="PTHR31595">
    <property type="entry name" value="LONG-CHAIN-ALCOHOL O-FATTY-ACYLTRANSFERASE 3-RELATED"/>
    <property type="match status" value="1"/>
</dbReference>
<feature type="transmembrane region" description="Helical" evidence="1">
    <location>
        <begin position="50"/>
        <end position="67"/>
    </location>
</feature>
<dbReference type="PANTHER" id="PTHR31595:SF57">
    <property type="entry name" value="OS04G0481900 PROTEIN"/>
    <property type="match status" value="1"/>
</dbReference>
<keyword evidence="1" id="KW-0472">Membrane</keyword>
<organism evidence="2 3">
    <name type="scientific">Rhizopus oryzae</name>
    <name type="common">Mucormycosis agent</name>
    <name type="synonym">Rhizopus arrhizus var. delemar</name>
    <dbReference type="NCBI Taxonomy" id="64495"/>
    <lineage>
        <taxon>Eukaryota</taxon>
        <taxon>Fungi</taxon>
        <taxon>Fungi incertae sedis</taxon>
        <taxon>Mucoromycota</taxon>
        <taxon>Mucoromycotina</taxon>
        <taxon>Mucoromycetes</taxon>
        <taxon>Mucorales</taxon>
        <taxon>Mucorineae</taxon>
        <taxon>Rhizopodaceae</taxon>
        <taxon>Rhizopus</taxon>
    </lineage>
</organism>
<feature type="transmembrane region" description="Helical" evidence="1">
    <location>
        <begin position="125"/>
        <end position="143"/>
    </location>
</feature>
<feature type="transmembrane region" description="Helical" evidence="1">
    <location>
        <begin position="73"/>
        <end position="91"/>
    </location>
</feature>
<evidence type="ECO:0000313" key="2">
    <source>
        <dbReference type="EMBL" id="KAG1549355.1"/>
    </source>
</evidence>
<sequence>MNEDYTQPPLVDITLPSAFILSYSHLIFLYLSSFVLDLILLRNQIRFNPICVRVFIALFHASLPLIFISPSRLFNIFFAGIPWFFAAHAAYMPPNDLSPARFFKSLLKMTSIPSTASTKVIRYRGAANICLGFLKLSFMSLFIDPLLPQKPIFALYYTWFHPMSLLYTALYGVKAYCILGVVDIGLGVEQVVTGWEMIQLFDSPVLSTSPRDFWSRRWNRIVRNMLHTQVFSVQDLNNKKEKEPEIQKTENMTGDDSEEQEVFVIVQQSKSSRQQKEPKLKPKVNMFGRGLVTFFVSGLFHEMIIMSTCRKITLENLAFFLLQGFVVALEVALRRQGLLRKVPQGKTRVFCIMAQLIFMALTGRLFLGPFLRYEFI</sequence>
<proteinExistence type="predicted"/>
<dbReference type="GO" id="GO:0006629">
    <property type="term" value="P:lipid metabolic process"/>
    <property type="evidence" value="ECO:0007669"/>
    <property type="project" value="InterPro"/>
</dbReference>
<feature type="transmembrane region" description="Helical" evidence="1">
    <location>
        <begin position="347"/>
        <end position="367"/>
    </location>
</feature>
<keyword evidence="1" id="KW-1133">Transmembrane helix</keyword>
<keyword evidence="1" id="KW-0812">Transmembrane</keyword>
<dbReference type="GO" id="GO:0008374">
    <property type="term" value="F:O-acyltransferase activity"/>
    <property type="evidence" value="ECO:0007669"/>
    <property type="project" value="InterPro"/>
</dbReference>
<dbReference type="Proteomes" id="UP000717996">
    <property type="component" value="Unassembled WGS sequence"/>
</dbReference>
<dbReference type="OrthoDB" id="1077582at2759"/>
<evidence type="ECO:0000256" key="1">
    <source>
        <dbReference type="SAM" id="Phobius"/>
    </source>
</evidence>
<dbReference type="EMBL" id="JAANIT010000293">
    <property type="protein sequence ID" value="KAG1549355.1"/>
    <property type="molecule type" value="Genomic_DNA"/>
</dbReference>
<evidence type="ECO:0008006" key="4">
    <source>
        <dbReference type="Google" id="ProtNLM"/>
    </source>
</evidence>
<feature type="transmembrane region" description="Helical" evidence="1">
    <location>
        <begin position="20"/>
        <end position="41"/>
    </location>
</feature>
<accession>A0A9P6YID6</accession>
<dbReference type="InterPro" id="IPR044851">
    <property type="entry name" value="Wax_synthase"/>
</dbReference>
<evidence type="ECO:0000313" key="3">
    <source>
        <dbReference type="Proteomes" id="UP000717996"/>
    </source>
</evidence>
<gene>
    <name evidence="2" type="ORF">G6F51_003110</name>
</gene>
<dbReference type="AlphaFoldDB" id="A0A9P6YID6"/>